<dbReference type="FunFam" id="3.40.50.300:FF:000070">
    <property type="entry name" value="Putative ABC transporter ATP-binding component"/>
    <property type="match status" value="1"/>
</dbReference>
<dbReference type="InterPro" id="IPR027417">
    <property type="entry name" value="P-loop_NTPase"/>
</dbReference>
<gene>
    <name evidence="9" type="ordered locus">Despr_0071</name>
</gene>
<evidence type="ECO:0000256" key="6">
    <source>
        <dbReference type="SAM" id="Coils"/>
    </source>
</evidence>
<evidence type="ECO:0000313" key="10">
    <source>
        <dbReference type="Proteomes" id="UP000006365"/>
    </source>
</evidence>
<feature type="coiled-coil region" evidence="6">
    <location>
        <begin position="86"/>
        <end position="113"/>
    </location>
</feature>
<keyword evidence="10" id="KW-1185">Reference proteome</keyword>
<sequence>MLSINNLNLQYGSKHIFRDVSAQIHIGDRVGLAGVNGAGKSTLLRIMCGEQEVDPGIVNRASWFTVAYLPQEVSIELGSRSLFSEAESAFDEVLAQQEELDRVSEELALLDADSPEIESLLARQGELQHLLEGSDVFRIRPQIERVLFGLGFSAADLDREVRSFSGGWIMRLLLAKLLLKRPALLLLDEPTNHLDLDSLTWLEEFLLGYQGSMVIISHDRSFLDRVTQVTWELSLGRLSVFRGNYSHYLVEKAQRLELERAAYDNQQALIRQSERFITRFRAKSTKAKQVQSRVKQLEKLERLELSETERTIHFTFPPAAPSGRDVLSLEGVRKAYHGQQVFDGVSFSLQRGDKLAVVGVNGAGKTTLLKILAGLEPAEGTIKPGHNVILSYFGQHQAQELAGELTILDTVYHTAVDMTITQVRSLLGAFLFSGEEVEKQVRVLSGGEKSRVALAKMLVRPANLMLLDEPTNHLDMSSQEILQEAMAQYEGTIIVVSHNRFFVNSFVNKVLEIRNGKATIHEGNIDDYLEWRRKMEAVQSGTGTESAKIKAPVHTSSVPESSGAVADKKTQRKQRALERQQLNKKLGPWKKKSDEAEREIERYESRKAELEALMADPDLYGDQERWSATSKEYGQVERHLERAYQRWEEAQQAIEAIEREVAAHDQ</sequence>
<dbReference type="InterPro" id="IPR051309">
    <property type="entry name" value="ABCF_ATPase"/>
</dbReference>
<dbReference type="GO" id="GO:0016887">
    <property type="term" value="F:ATP hydrolysis activity"/>
    <property type="evidence" value="ECO:0007669"/>
    <property type="project" value="InterPro"/>
</dbReference>
<dbReference type="PROSITE" id="PS00211">
    <property type="entry name" value="ABC_TRANSPORTER_1"/>
    <property type="match status" value="2"/>
</dbReference>
<feature type="domain" description="ABC transporter" evidence="8">
    <location>
        <begin position="327"/>
        <end position="540"/>
    </location>
</feature>
<dbReference type="InterPro" id="IPR032781">
    <property type="entry name" value="ABC_tran_Xtn"/>
</dbReference>
<dbReference type="AlphaFoldDB" id="A0A7U3YIY5"/>
<protein>
    <recommendedName>
        <fullName evidence="5">Probable ATP-binding protein YbiT</fullName>
    </recommendedName>
</protein>
<dbReference type="InterPro" id="IPR003593">
    <property type="entry name" value="AAA+_ATPase"/>
</dbReference>
<evidence type="ECO:0000256" key="3">
    <source>
        <dbReference type="ARBA" id="ARBA00022840"/>
    </source>
</evidence>
<dbReference type="PANTHER" id="PTHR42855">
    <property type="entry name" value="ABC TRANSPORTER ATP-BINDING SUBUNIT"/>
    <property type="match status" value="1"/>
</dbReference>
<evidence type="ECO:0000313" key="9">
    <source>
        <dbReference type="EMBL" id="ADW16265.1"/>
    </source>
</evidence>
<evidence type="ECO:0000256" key="5">
    <source>
        <dbReference type="ARBA" id="ARBA00074044"/>
    </source>
</evidence>
<dbReference type="CDD" id="cd03221">
    <property type="entry name" value="ABCF_EF-3"/>
    <property type="match status" value="2"/>
</dbReference>
<name>A0A7U3YIY5_DESPD</name>
<dbReference type="GO" id="GO:0005524">
    <property type="term" value="F:ATP binding"/>
    <property type="evidence" value="ECO:0007669"/>
    <property type="project" value="UniProtKB-KW"/>
</dbReference>
<dbReference type="Gene3D" id="1.10.287.380">
    <property type="entry name" value="Valyl-tRNA synthetase, C-terminal domain"/>
    <property type="match status" value="1"/>
</dbReference>
<evidence type="ECO:0000256" key="2">
    <source>
        <dbReference type="ARBA" id="ARBA00022741"/>
    </source>
</evidence>
<dbReference type="Pfam" id="PF00005">
    <property type="entry name" value="ABC_tran"/>
    <property type="match status" value="2"/>
</dbReference>
<proteinExistence type="inferred from homology"/>
<keyword evidence="3" id="KW-0067">ATP-binding</keyword>
<evidence type="ECO:0000259" key="8">
    <source>
        <dbReference type="PROSITE" id="PS50893"/>
    </source>
</evidence>
<dbReference type="SMART" id="SM00382">
    <property type="entry name" value="AAA"/>
    <property type="match status" value="2"/>
</dbReference>
<dbReference type="RefSeq" id="WP_015722813.1">
    <property type="nucleotide sequence ID" value="NC_014972.1"/>
</dbReference>
<comment type="similarity">
    <text evidence="4">Belongs to the ABC transporter superfamily. ABCF family. YbiT subfamily.</text>
</comment>
<dbReference type="PANTHER" id="PTHR42855:SF2">
    <property type="entry name" value="DRUG RESISTANCE ABC TRANSPORTER,ATP-BINDING PROTEIN"/>
    <property type="match status" value="1"/>
</dbReference>
<evidence type="ECO:0000256" key="4">
    <source>
        <dbReference type="ARBA" id="ARBA00061551"/>
    </source>
</evidence>
<dbReference type="EMBL" id="CP002364">
    <property type="protein sequence ID" value="ADW16265.1"/>
    <property type="molecule type" value="Genomic_DNA"/>
</dbReference>
<dbReference type="InterPro" id="IPR032524">
    <property type="entry name" value="ABC_tran_C"/>
</dbReference>
<reference evidence="9 10" key="1">
    <citation type="journal article" date="2011" name="Stand. Genomic Sci.">
        <title>Complete genome sequence of Desulfobulbus propionicus type strain (1pr3).</title>
        <authorList>
            <person name="Pagani I."/>
            <person name="Lapidus A."/>
            <person name="Nolan M."/>
            <person name="Lucas S."/>
            <person name="Hammon N."/>
            <person name="Deshpande S."/>
            <person name="Cheng J.F."/>
            <person name="Chertkov O."/>
            <person name="Davenport K."/>
            <person name="Tapia R."/>
            <person name="Han C."/>
            <person name="Goodwin L."/>
            <person name="Pitluck S."/>
            <person name="Liolios K."/>
            <person name="Mavromatis K."/>
            <person name="Ivanova N."/>
            <person name="Mikhailova N."/>
            <person name="Pati A."/>
            <person name="Chen A."/>
            <person name="Palaniappan K."/>
            <person name="Land M."/>
            <person name="Hauser L."/>
            <person name="Chang Y.J."/>
            <person name="Jeffries C.D."/>
            <person name="Detter J.C."/>
            <person name="Brambilla E."/>
            <person name="Kannan K.P."/>
            <person name="Djao O.D."/>
            <person name="Rohde M."/>
            <person name="Pukall R."/>
            <person name="Spring S."/>
            <person name="Goker M."/>
            <person name="Sikorski J."/>
            <person name="Woyke T."/>
            <person name="Bristow J."/>
            <person name="Eisen J.A."/>
            <person name="Markowitz V."/>
            <person name="Hugenholtz P."/>
            <person name="Kyrpides N.C."/>
            <person name="Klenk H.P."/>
        </authorList>
    </citation>
    <scope>NUCLEOTIDE SEQUENCE [LARGE SCALE GENOMIC DNA]</scope>
    <source>
        <strain evidence="10">ATCC 33891 / DSM 2032 / 1pr3</strain>
    </source>
</reference>
<evidence type="ECO:0000256" key="1">
    <source>
        <dbReference type="ARBA" id="ARBA00022737"/>
    </source>
</evidence>
<dbReference type="Gene3D" id="3.40.50.300">
    <property type="entry name" value="P-loop containing nucleotide triphosphate hydrolases"/>
    <property type="match status" value="2"/>
</dbReference>
<dbReference type="Pfam" id="PF16326">
    <property type="entry name" value="ABC_tran_CTD"/>
    <property type="match status" value="1"/>
</dbReference>
<dbReference type="SUPFAM" id="SSF52540">
    <property type="entry name" value="P-loop containing nucleoside triphosphate hydrolases"/>
    <property type="match status" value="2"/>
</dbReference>
<dbReference type="PROSITE" id="PS50893">
    <property type="entry name" value="ABC_TRANSPORTER_2"/>
    <property type="match status" value="2"/>
</dbReference>
<organism evidence="9 10">
    <name type="scientific">Desulfobulbus propionicus (strain ATCC 33891 / DSM 2032 / VKM B-1956 / 1pr3)</name>
    <dbReference type="NCBI Taxonomy" id="577650"/>
    <lineage>
        <taxon>Bacteria</taxon>
        <taxon>Pseudomonadati</taxon>
        <taxon>Thermodesulfobacteriota</taxon>
        <taxon>Desulfobulbia</taxon>
        <taxon>Desulfobulbales</taxon>
        <taxon>Desulfobulbaceae</taxon>
        <taxon>Desulfobulbus</taxon>
    </lineage>
</organism>
<dbReference type="Proteomes" id="UP000006365">
    <property type="component" value="Chromosome"/>
</dbReference>
<keyword evidence="1" id="KW-0677">Repeat</keyword>
<dbReference type="InterPro" id="IPR003439">
    <property type="entry name" value="ABC_transporter-like_ATP-bd"/>
</dbReference>
<dbReference type="FunFam" id="3.40.50.300:FF:000011">
    <property type="entry name" value="Putative ABC transporter ATP-binding component"/>
    <property type="match status" value="1"/>
</dbReference>
<dbReference type="InterPro" id="IPR037118">
    <property type="entry name" value="Val-tRNA_synth_C_sf"/>
</dbReference>
<accession>A0A7U3YIY5</accession>
<keyword evidence="6" id="KW-0175">Coiled coil</keyword>
<feature type="region of interest" description="Disordered" evidence="7">
    <location>
        <begin position="540"/>
        <end position="572"/>
    </location>
</feature>
<dbReference type="KEGG" id="dpr:Despr_0071"/>
<dbReference type="Pfam" id="PF12848">
    <property type="entry name" value="ABC_tran_Xtn"/>
    <property type="match status" value="1"/>
</dbReference>
<keyword evidence="2" id="KW-0547">Nucleotide-binding</keyword>
<feature type="domain" description="ABC transporter" evidence="8">
    <location>
        <begin position="2"/>
        <end position="260"/>
    </location>
</feature>
<evidence type="ECO:0000256" key="7">
    <source>
        <dbReference type="SAM" id="MobiDB-lite"/>
    </source>
</evidence>
<dbReference type="InterPro" id="IPR017871">
    <property type="entry name" value="ABC_transporter-like_CS"/>
</dbReference>
<dbReference type="GO" id="GO:0003677">
    <property type="term" value="F:DNA binding"/>
    <property type="evidence" value="ECO:0007669"/>
    <property type="project" value="InterPro"/>
</dbReference>